<dbReference type="InterPro" id="IPR006486">
    <property type="entry name" value="PYST_A"/>
</dbReference>
<evidence type="ECO:0000313" key="1">
    <source>
        <dbReference type="EMBL" id="EUD72647.1"/>
    </source>
</evidence>
<accession>W7AGW5</accession>
<dbReference type="Proteomes" id="UP000030659">
    <property type="component" value="Unassembled WGS sequence"/>
</dbReference>
<evidence type="ECO:0008006" key="3">
    <source>
        <dbReference type="Google" id="ProtNLM"/>
    </source>
</evidence>
<dbReference type="NCBIfam" id="TIGR01599">
    <property type="entry name" value="PYST-A"/>
    <property type="match status" value="1"/>
</dbReference>
<sequence length="198" mass="22752">MANALALAKEHAKHTKDYKLYYNKDGASLYFKRVNNTDIGKLEFTIPNPANYTKIVNMLWNPNGPKNYDGLFDKGYLPKIYNPNLVIVQQRYTNTGKTWETYCHTLASKYQLSEGETAIVLTSSHMNDHDRKNTKKYINPIVKSANTFKPEIYPELDIINGKLSKMYINLLVFIVKKEADCVKITHIRSVSNIKNLVT</sequence>
<evidence type="ECO:0000313" key="2">
    <source>
        <dbReference type="Proteomes" id="UP000030659"/>
    </source>
</evidence>
<proteinExistence type="predicted"/>
<dbReference type="EMBL" id="KI965397">
    <property type="protein sequence ID" value="EUD72647.1"/>
    <property type="molecule type" value="Genomic_DNA"/>
</dbReference>
<dbReference type="SUPFAM" id="SSF55961">
    <property type="entry name" value="Bet v1-like"/>
    <property type="match status" value="1"/>
</dbReference>
<organism evidence="1 2">
    <name type="scientific">Plasmodium vinckei petteri</name>
    <dbReference type="NCBI Taxonomy" id="138298"/>
    <lineage>
        <taxon>Eukaryota</taxon>
        <taxon>Sar</taxon>
        <taxon>Alveolata</taxon>
        <taxon>Apicomplexa</taxon>
        <taxon>Aconoidasida</taxon>
        <taxon>Haemosporida</taxon>
        <taxon>Plasmodiidae</taxon>
        <taxon>Plasmodium</taxon>
        <taxon>Plasmodium (Vinckeia)</taxon>
    </lineage>
</organism>
<gene>
    <name evidence="1" type="ORF">YYG_01645</name>
</gene>
<name>W7AGW5_PLAVN</name>
<dbReference type="AlphaFoldDB" id="W7AGW5"/>
<reference evidence="1 2" key="1">
    <citation type="submission" date="2013-02" db="EMBL/GenBank/DDBJ databases">
        <title>The Genome Sequence of Plasmodium vinckei petteri CR.</title>
        <authorList>
            <consortium name="The Broad Institute Genome Sequencing Platform"/>
            <consortium name="The Broad Institute Genome Sequencing Center for Infectious Disease"/>
            <person name="Neafsey D."/>
            <person name="Cheeseman I."/>
            <person name="Volkman S."/>
            <person name="Adams J."/>
            <person name="Walker B."/>
            <person name="Young S.K."/>
            <person name="Zeng Q."/>
            <person name="Gargeya S."/>
            <person name="Fitzgerald M."/>
            <person name="Haas B."/>
            <person name="Abouelleil A."/>
            <person name="Alvarado L."/>
            <person name="Arachchi H.M."/>
            <person name="Berlin A.M."/>
            <person name="Chapman S.B."/>
            <person name="Dewar J."/>
            <person name="Goldberg J."/>
            <person name="Griggs A."/>
            <person name="Gujja S."/>
            <person name="Hansen M."/>
            <person name="Howarth C."/>
            <person name="Imamovic A."/>
            <person name="Larimer J."/>
            <person name="McCowan C."/>
            <person name="Murphy C."/>
            <person name="Neiman D."/>
            <person name="Pearson M."/>
            <person name="Priest M."/>
            <person name="Roberts A."/>
            <person name="Saif S."/>
            <person name="Shea T."/>
            <person name="Sisk P."/>
            <person name="Sykes S."/>
            <person name="Wortman J."/>
            <person name="Nusbaum C."/>
            <person name="Birren B."/>
        </authorList>
    </citation>
    <scope>NUCLEOTIDE SEQUENCE [LARGE SCALE GENOMIC DNA]</scope>
    <source>
        <strain evidence="1 2">CR</strain>
    </source>
</reference>
<dbReference type="Gene3D" id="3.30.530.20">
    <property type="match status" value="1"/>
</dbReference>
<protein>
    <recommendedName>
        <fullName evidence="3">Fam-a protein</fullName>
    </recommendedName>
</protein>
<dbReference type="InterPro" id="IPR023393">
    <property type="entry name" value="START-like_dom_sf"/>
</dbReference>